<keyword evidence="3" id="KW-1003">Cell membrane</keyword>
<dbReference type="AlphaFoldDB" id="A0A371BDC2"/>
<sequence length="340" mass="36417">MTANGAAGEKPVIKIEGVAKSFGGVPAVSGISLDIARGEFFCLVGASGSGKTTLLRLIAGFEAPDSGHILIDGEDMSSRPPYARPVNMMFQSYALFPHLTVADNVAFGLEEERRPRAEIRERVAAALDMFEMGTFGARKPHQLSGGQRQRVALARALVKNPKILLLDEPLAALDKKLRERAQLELVALRERVGITFVMVTHDQEEAMSMASRIALMRDGAICQVGSPRELYDAPQSRFAADFFGTANLFDNAGPGNGTVMVRPEQVMLSKAPPDRPDALSGTLGNVVFLGNASVCYVTLNGGKIVQARLSPADMARFGALAAGDRVYVSWEPSAARVLTS</sequence>
<keyword evidence="8" id="KW-0472">Membrane</keyword>
<keyword evidence="6 11" id="KW-0067">ATP-binding</keyword>
<evidence type="ECO:0000256" key="8">
    <source>
        <dbReference type="ARBA" id="ARBA00023136"/>
    </source>
</evidence>
<dbReference type="PANTHER" id="PTHR42781:SF5">
    <property type="entry name" value="PUTRESCINE TRANSPORT ATP-BINDING PROTEIN POTG"/>
    <property type="match status" value="1"/>
</dbReference>
<dbReference type="SUPFAM" id="SSF50331">
    <property type="entry name" value="MOP-like"/>
    <property type="match status" value="1"/>
</dbReference>
<comment type="caution">
    <text evidence="11">The sequence shown here is derived from an EMBL/GenBank/DDBJ whole genome shotgun (WGS) entry which is preliminary data.</text>
</comment>
<keyword evidence="2" id="KW-0813">Transport</keyword>
<keyword evidence="12" id="KW-1185">Reference proteome</keyword>
<dbReference type="GO" id="GO:0022857">
    <property type="term" value="F:transmembrane transporter activity"/>
    <property type="evidence" value="ECO:0007669"/>
    <property type="project" value="InterPro"/>
</dbReference>
<reference evidence="12" key="1">
    <citation type="submission" date="2018-08" db="EMBL/GenBank/DDBJ databases">
        <authorList>
            <person name="Kim S.-J."/>
            <person name="Jung G.-Y."/>
        </authorList>
    </citation>
    <scope>NUCLEOTIDE SEQUENCE [LARGE SCALE GENOMIC DNA]</scope>
    <source>
        <strain evidence="12">GY_H</strain>
    </source>
</reference>
<comment type="similarity">
    <text evidence="1">Belongs to the ABC transporter superfamily.</text>
</comment>
<dbReference type="InterPro" id="IPR017871">
    <property type="entry name" value="ABC_transporter-like_CS"/>
</dbReference>
<evidence type="ECO:0000313" key="11">
    <source>
        <dbReference type="EMBL" id="RDV05606.1"/>
    </source>
</evidence>
<protein>
    <submittedName>
        <fullName evidence="11">ABC transporter ATP-binding protein</fullName>
    </submittedName>
</protein>
<evidence type="ECO:0000256" key="4">
    <source>
        <dbReference type="ARBA" id="ARBA00022519"/>
    </source>
</evidence>
<dbReference type="Gene3D" id="3.40.50.300">
    <property type="entry name" value="P-loop containing nucleotide triphosphate hydrolases"/>
    <property type="match status" value="1"/>
</dbReference>
<dbReference type="OrthoDB" id="9802264at2"/>
<dbReference type="InterPro" id="IPR003593">
    <property type="entry name" value="AAA+_ATPase"/>
</dbReference>
<dbReference type="SUPFAM" id="SSF52540">
    <property type="entry name" value="P-loop containing nucleoside triphosphate hydrolases"/>
    <property type="match status" value="1"/>
</dbReference>
<dbReference type="PROSITE" id="PS50893">
    <property type="entry name" value="ABC_TRANSPORTER_2"/>
    <property type="match status" value="1"/>
</dbReference>
<dbReference type="InterPro" id="IPR050093">
    <property type="entry name" value="ABC_SmlMolc_Importer"/>
</dbReference>
<keyword evidence="4" id="KW-0997">Cell inner membrane</keyword>
<keyword evidence="7" id="KW-1278">Translocase</keyword>
<dbReference type="RefSeq" id="WP_115517631.1">
    <property type="nucleotide sequence ID" value="NZ_QRGO01000001.1"/>
</dbReference>
<evidence type="ECO:0000256" key="6">
    <source>
        <dbReference type="ARBA" id="ARBA00022840"/>
    </source>
</evidence>
<dbReference type="Pfam" id="PF08402">
    <property type="entry name" value="TOBE_2"/>
    <property type="match status" value="1"/>
</dbReference>
<evidence type="ECO:0000256" key="9">
    <source>
        <dbReference type="ARBA" id="ARBA00024722"/>
    </source>
</evidence>
<comment type="function">
    <text evidence="9">Involved in beta-(1--&gt;2)glucan export. Transmembrane domains (TMD) form a pore in the inner membrane and the ATP-binding domain (NBD) is responsible for energy generation.</text>
</comment>
<gene>
    <name evidence="11" type="ORF">DXH78_14115</name>
</gene>
<dbReference type="SMART" id="SM00382">
    <property type="entry name" value="AAA"/>
    <property type="match status" value="1"/>
</dbReference>
<proteinExistence type="inferred from homology"/>
<dbReference type="EMBL" id="QRGO01000001">
    <property type="protein sequence ID" value="RDV05606.1"/>
    <property type="molecule type" value="Genomic_DNA"/>
</dbReference>
<accession>A0A371BDC2</accession>
<dbReference type="InterPro" id="IPR027417">
    <property type="entry name" value="P-loop_NTPase"/>
</dbReference>
<organism evidence="11 12">
    <name type="scientific">Undibacter mobilis</name>
    <dbReference type="NCBI Taxonomy" id="2292256"/>
    <lineage>
        <taxon>Bacteria</taxon>
        <taxon>Pseudomonadati</taxon>
        <taxon>Pseudomonadota</taxon>
        <taxon>Alphaproteobacteria</taxon>
        <taxon>Hyphomicrobiales</taxon>
        <taxon>Nitrobacteraceae</taxon>
        <taxon>Undibacter</taxon>
    </lineage>
</organism>
<dbReference type="GO" id="GO:0005524">
    <property type="term" value="F:ATP binding"/>
    <property type="evidence" value="ECO:0007669"/>
    <property type="project" value="UniProtKB-KW"/>
</dbReference>
<dbReference type="GO" id="GO:0016887">
    <property type="term" value="F:ATP hydrolysis activity"/>
    <property type="evidence" value="ECO:0007669"/>
    <property type="project" value="InterPro"/>
</dbReference>
<evidence type="ECO:0000259" key="10">
    <source>
        <dbReference type="PROSITE" id="PS50893"/>
    </source>
</evidence>
<dbReference type="Pfam" id="PF00005">
    <property type="entry name" value="ABC_tran"/>
    <property type="match status" value="1"/>
</dbReference>
<evidence type="ECO:0000256" key="3">
    <source>
        <dbReference type="ARBA" id="ARBA00022475"/>
    </source>
</evidence>
<dbReference type="InterPro" id="IPR013611">
    <property type="entry name" value="Transp-assoc_OB_typ2"/>
</dbReference>
<dbReference type="Proteomes" id="UP000263993">
    <property type="component" value="Unassembled WGS sequence"/>
</dbReference>
<dbReference type="FunFam" id="3.40.50.300:FF:000133">
    <property type="entry name" value="Spermidine/putrescine import ATP-binding protein PotA"/>
    <property type="match status" value="1"/>
</dbReference>
<keyword evidence="5" id="KW-0547">Nucleotide-binding</keyword>
<evidence type="ECO:0000256" key="1">
    <source>
        <dbReference type="ARBA" id="ARBA00005417"/>
    </source>
</evidence>
<evidence type="ECO:0000256" key="7">
    <source>
        <dbReference type="ARBA" id="ARBA00022967"/>
    </source>
</evidence>
<dbReference type="GO" id="GO:0043190">
    <property type="term" value="C:ATP-binding cassette (ABC) transporter complex"/>
    <property type="evidence" value="ECO:0007669"/>
    <property type="project" value="InterPro"/>
</dbReference>
<name>A0A371BDC2_9BRAD</name>
<dbReference type="PANTHER" id="PTHR42781">
    <property type="entry name" value="SPERMIDINE/PUTRESCINE IMPORT ATP-BINDING PROTEIN POTA"/>
    <property type="match status" value="1"/>
</dbReference>
<evidence type="ECO:0000313" key="12">
    <source>
        <dbReference type="Proteomes" id="UP000263993"/>
    </source>
</evidence>
<evidence type="ECO:0000256" key="5">
    <source>
        <dbReference type="ARBA" id="ARBA00022741"/>
    </source>
</evidence>
<dbReference type="GO" id="GO:0015847">
    <property type="term" value="P:putrescine transport"/>
    <property type="evidence" value="ECO:0007669"/>
    <property type="project" value="UniProtKB-ARBA"/>
</dbReference>
<feature type="domain" description="ABC transporter" evidence="10">
    <location>
        <begin position="13"/>
        <end position="243"/>
    </location>
</feature>
<dbReference type="PROSITE" id="PS00211">
    <property type="entry name" value="ABC_TRANSPORTER_1"/>
    <property type="match status" value="1"/>
</dbReference>
<dbReference type="InterPro" id="IPR008995">
    <property type="entry name" value="Mo/tungstate-bd_C_term_dom"/>
</dbReference>
<evidence type="ECO:0000256" key="2">
    <source>
        <dbReference type="ARBA" id="ARBA00022448"/>
    </source>
</evidence>
<dbReference type="InterPro" id="IPR003439">
    <property type="entry name" value="ABC_transporter-like_ATP-bd"/>
</dbReference>